<proteinExistence type="predicted"/>
<evidence type="ECO:0000313" key="1">
    <source>
        <dbReference type="EMBL" id="SDG29426.1"/>
    </source>
</evidence>
<accession>A0A1G7T259</accession>
<gene>
    <name evidence="1" type="ORF">SAMN05216571_108129</name>
</gene>
<dbReference type="EMBL" id="FNCI01000008">
    <property type="protein sequence ID" value="SDG29426.1"/>
    <property type="molecule type" value="Genomic_DNA"/>
</dbReference>
<keyword evidence="2" id="KW-1185">Reference proteome</keyword>
<organism evidence="1 2">
    <name type="scientific">Onishia taeanensis</name>
    <dbReference type="NCBI Taxonomy" id="284577"/>
    <lineage>
        <taxon>Bacteria</taxon>
        <taxon>Pseudomonadati</taxon>
        <taxon>Pseudomonadota</taxon>
        <taxon>Gammaproteobacteria</taxon>
        <taxon>Oceanospirillales</taxon>
        <taxon>Halomonadaceae</taxon>
        <taxon>Onishia</taxon>
    </lineage>
</organism>
<dbReference type="AlphaFoldDB" id="A0A1G7T259"/>
<dbReference type="Proteomes" id="UP000198641">
    <property type="component" value="Unassembled WGS sequence"/>
</dbReference>
<name>A0A1G7T259_9GAMM</name>
<evidence type="ECO:0000313" key="2">
    <source>
        <dbReference type="Proteomes" id="UP000198641"/>
    </source>
</evidence>
<reference evidence="1 2" key="1">
    <citation type="submission" date="2016-10" db="EMBL/GenBank/DDBJ databases">
        <authorList>
            <person name="de Groot N.N."/>
        </authorList>
    </citation>
    <scope>NUCLEOTIDE SEQUENCE [LARGE SCALE GENOMIC DNA]</scope>
    <source>
        <strain evidence="1 2">BH539</strain>
    </source>
</reference>
<protein>
    <submittedName>
        <fullName evidence="1">Uncharacterized protein</fullName>
    </submittedName>
</protein>
<sequence>MHQGSRPRSCWAALGLLRAWFLCAFMQLLRLCTGGWLRCMAQCKEPAEIISRLFQGVTFLVLNAYKALGCGYSLQSIIGATEKVRSRGAGVEVALARSVITLQCRGGARGSAPRGRGCLAWAEGLGLGQKWCGERTPKRGVFSHNCLPGACDHRQSMAAVIRSFRAGWYIASRKRSGLVAWPMAQGTLVAGAEHQGKRIEHGFLSA</sequence>